<gene>
    <name evidence="6" type="ORF">QTP70_027748</name>
</gene>
<dbReference type="Gene3D" id="2.60.40.10">
    <property type="entry name" value="Immunoglobulins"/>
    <property type="match status" value="1"/>
</dbReference>
<keyword evidence="2 4" id="KW-0812">Transmembrane</keyword>
<dbReference type="Proteomes" id="UP001274896">
    <property type="component" value="Unassembled WGS sequence"/>
</dbReference>
<dbReference type="GO" id="GO:0005886">
    <property type="term" value="C:plasma membrane"/>
    <property type="evidence" value="ECO:0007669"/>
    <property type="project" value="TreeGrafter"/>
</dbReference>
<dbReference type="InterPro" id="IPR003599">
    <property type="entry name" value="Ig_sub"/>
</dbReference>
<protein>
    <recommendedName>
        <fullName evidence="5">Immunoglobulin domain-containing protein</fullName>
    </recommendedName>
</protein>
<evidence type="ECO:0000313" key="7">
    <source>
        <dbReference type="Proteomes" id="UP001274896"/>
    </source>
</evidence>
<organism evidence="6 7">
    <name type="scientific">Hemibagrus guttatus</name>
    <dbReference type="NCBI Taxonomy" id="175788"/>
    <lineage>
        <taxon>Eukaryota</taxon>
        <taxon>Metazoa</taxon>
        <taxon>Chordata</taxon>
        <taxon>Craniata</taxon>
        <taxon>Vertebrata</taxon>
        <taxon>Euteleostomi</taxon>
        <taxon>Actinopterygii</taxon>
        <taxon>Neopterygii</taxon>
        <taxon>Teleostei</taxon>
        <taxon>Ostariophysi</taxon>
        <taxon>Siluriformes</taxon>
        <taxon>Bagridae</taxon>
        <taxon>Hemibagrus</taxon>
    </lineage>
</organism>
<dbReference type="InterPro" id="IPR036179">
    <property type="entry name" value="Ig-like_dom_sf"/>
</dbReference>
<keyword evidence="7" id="KW-1185">Reference proteome</keyword>
<dbReference type="AlphaFoldDB" id="A0AAE0VFU9"/>
<feature type="transmembrane region" description="Helical" evidence="4">
    <location>
        <begin position="141"/>
        <end position="165"/>
    </location>
</feature>
<dbReference type="InterPro" id="IPR050671">
    <property type="entry name" value="CD300_family_receptors"/>
</dbReference>
<dbReference type="Pfam" id="PF07686">
    <property type="entry name" value="V-set"/>
    <property type="match status" value="1"/>
</dbReference>
<comment type="subcellular location">
    <subcellularLocation>
        <location evidence="1">Membrane</location>
    </subcellularLocation>
</comment>
<dbReference type="SUPFAM" id="SSF48726">
    <property type="entry name" value="Immunoglobulin"/>
    <property type="match status" value="1"/>
</dbReference>
<dbReference type="SMART" id="SM00409">
    <property type="entry name" value="IG"/>
    <property type="match status" value="1"/>
</dbReference>
<dbReference type="InterPro" id="IPR013783">
    <property type="entry name" value="Ig-like_fold"/>
</dbReference>
<sequence length="260" mass="29390">MDIYTVVNLNVTEDLSYKKFISERIHVGENLTVSCKYPDTLKNNSKFVSRRLQHAVCPYNISVEERGKYVNMGNFSQDDDRARQIFSVSIRNVTEQDSGEYWCGAEADWTSDHGYKVYITRINLTVTQINLKNQPEFPTSIVIIASVGLLVLLLVGLSVPLVFFGKIQGKASIDKCSVHSSGNNQEFMLLLNYPRSPQSLPKPFIPTQSSLQAPVILLFTLLLNYPQSLLFRMSTPQHSYPQISLIPQTVLLSSQLRNLL</sequence>
<accession>A0AAE0VFU9</accession>
<evidence type="ECO:0000256" key="1">
    <source>
        <dbReference type="ARBA" id="ARBA00004370"/>
    </source>
</evidence>
<evidence type="ECO:0000313" key="6">
    <source>
        <dbReference type="EMBL" id="KAK3557452.1"/>
    </source>
</evidence>
<keyword evidence="3 4" id="KW-0472">Membrane</keyword>
<dbReference type="InterPro" id="IPR013106">
    <property type="entry name" value="Ig_V-set"/>
</dbReference>
<comment type="caution">
    <text evidence="6">The sequence shown here is derived from an EMBL/GenBank/DDBJ whole genome shotgun (WGS) entry which is preliminary data.</text>
</comment>
<evidence type="ECO:0000256" key="3">
    <source>
        <dbReference type="ARBA" id="ARBA00023136"/>
    </source>
</evidence>
<evidence type="ECO:0000259" key="5">
    <source>
        <dbReference type="SMART" id="SM00409"/>
    </source>
</evidence>
<reference evidence="6" key="1">
    <citation type="submission" date="2023-06" db="EMBL/GenBank/DDBJ databases">
        <title>Male Hemibagrus guttatus genome.</title>
        <authorList>
            <person name="Bian C."/>
        </authorList>
    </citation>
    <scope>NUCLEOTIDE SEQUENCE</scope>
    <source>
        <strain evidence="6">Male_cb2023</strain>
        <tissue evidence="6">Muscle</tissue>
    </source>
</reference>
<dbReference type="PANTHER" id="PTHR11860">
    <property type="entry name" value="POLYMERIC-IMMUNOGLOBULIN RECEPTOR"/>
    <property type="match status" value="1"/>
</dbReference>
<dbReference type="EMBL" id="JAUCMX010000001">
    <property type="protein sequence ID" value="KAK3557452.1"/>
    <property type="molecule type" value="Genomic_DNA"/>
</dbReference>
<evidence type="ECO:0000256" key="4">
    <source>
        <dbReference type="SAM" id="Phobius"/>
    </source>
</evidence>
<evidence type="ECO:0000256" key="2">
    <source>
        <dbReference type="ARBA" id="ARBA00022692"/>
    </source>
</evidence>
<name>A0AAE0VFU9_9TELE</name>
<feature type="domain" description="Immunoglobulin" evidence="5">
    <location>
        <begin position="20"/>
        <end position="127"/>
    </location>
</feature>
<dbReference type="GO" id="GO:0004888">
    <property type="term" value="F:transmembrane signaling receptor activity"/>
    <property type="evidence" value="ECO:0007669"/>
    <property type="project" value="TreeGrafter"/>
</dbReference>
<keyword evidence="4" id="KW-1133">Transmembrane helix</keyword>
<dbReference type="PANTHER" id="PTHR11860:SF118">
    <property type="entry name" value="CMRF35-LIKE MOLECULE 3-RELATED"/>
    <property type="match status" value="1"/>
</dbReference>
<proteinExistence type="predicted"/>